<dbReference type="Proteomes" id="UP000230233">
    <property type="component" value="Chromosome V"/>
</dbReference>
<gene>
    <name evidence="2" type="primary">Cnig_chr_V.g16849</name>
    <name evidence="2" type="ORF">B9Z55_016849</name>
</gene>
<feature type="transmembrane region" description="Helical" evidence="1">
    <location>
        <begin position="265"/>
        <end position="283"/>
    </location>
</feature>
<accession>A0A2G5T746</accession>
<evidence type="ECO:0000256" key="1">
    <source>
        <dbReference type="SAM" id="Phobius"/>
    </source>
</evidence>
<reference evidence="3" key="1">
    <citation type="submission" date="2017-10" db="EMBL/GenBank/DDBJ databases">
        <title>Rapid genome shrinkage in a self-fertile nematode reveals novel sperm competition proteins.</title>
        <authorList>
            <person name="Yin D."/>
            <person name="Schwarz E.M."/>
            <person name="Thomas C.G."/>
            <person name="Felde R.L."/>
            <person name="Korf I.F."/>
            <person name="Cutter A.D."/>
            <person name="Schartner C.M."/>
            <person name="Ralston E.J."/>
            <person name="Meyer B.J."/>
            <person name="Haag E.S."/>
        </authorList>
    </citation>
    <scope>NUCLEOTIDE SEQUENCE [LARGE SCALE GENOMIC DNA]</scope>
    <source>
        <strain evidence="3">JU1422</strain>
    </source>
</reference>
<comment type="caution">
    <text evidence="2">The sequence shown here is derived from an EMBL/GenBank/DDBJ whole genome shotgun (WGS) entry which is preliminary data.</text>
</comment>
<evidence type="ECO:0000313" key="2">
    <source>
        <dbReference type="EMBL" id="PIC22999.1"/>
    </source>
</evidence>
<feature type="transmembrane region" description="Helical" evidence="1">
    <location>
        <begin position="35"/>
        <end position="52"/>
    </location>
</feature>
<dbReference type="OrthoDB" id="10407541at2759"/>
<keyword evidence="3" id="KW-1185">Reference proteome</keyword>
<evidence type="ECO:0000313" key="3">
    <source>
        <dbReference type="Proteomes" id="UP000230233"/>
    </source>
</evidence>
<keyword evidence="1" id="KW-1133">Transmembrane helix</keyword>
<keyword evidence="1" id="KW-0472">Membrane</keyword>
<organism evidence="2 3">
    <name type="scientific">Caenorhabditis nigoni</name>
    <dbReference type="NCBI Taxonomy" id="1611254"/>
    <lineage>
        <taxon>Eukaryota</taxon>
        <taxon>Metazoa</taxon>
        <taxon>Ecdysozoa</taxon>
        <taxon>Nematoda</taxon>
        <taxon>Chromadorea</taxon>
        <taxon>Rhabditida</taxon>
        <taxon>Rhabditina</taxon>
        <taxon>Rhabditomorpha</taxon>
        <taxon>Rhabditoidea</taxon>
        <taxon>Rhabditidae</taxon>
        <taxon>Peloderinae</taxon>
        <taxon>Caenorhabditis</taxon>
    </lineage>
</organism>
<protein>
    <submittedName>
        <fullName evidence="2">Uncharacterized protein</fullName>
    </submittedName>
</protein>
<sequence>MKLSYLNLTKQFSCLKISSIEELLQMIPTNDIRCLVAWAFCTLLLVAVFHVLQINEGQLRSSESPMTKNTKKCEKELRRFLHGITSPLLPMGQDLKLLHERCYILDKCFQEEHLRNLDSVQQEITKCCVVLKQAAQWVTGSYNHSKEWEQILEMMVLRVIKTALLISFMAHHSPAPAIEPNCEPFLFKFLDAMQTLKELDSLEKVEFLQKKCHEMNGCYEELLGDLIDCCGALDQLVDVIQQQARKERNARNFEGTMTRHTHKPILISLGILGVVLLGIYFYVHFHSIQEDQNEFAAQEQILNQALPDDKQSSTCRLMLNLFIVRMKQIQADNHTEVLSAQEHCNGLKKCFTSSGAFRGNGNFDIPDFGVKRMELENCCEVLDAAADWFKNSEEPVQYPGVEKCNTDNFGIQGQSIDLPAIAKEKIEWCAQPELEYVQDYFPNDDENKKHV</sequence>
<dbReference type="EMBL" id="PDUG01000005">
    <property type="protein sequence ID" value="PIC22999.1"/>
    <property type="molecule type" value="Genomic_DNA"/>
</dbReference>
<dbReference type="AlphaFoldDB" id="A0A2G5T746"/>
<name>A0A2G5T746_9PELO</name>
<proteinExistence type="predicted"/>
<keyword evidence="1" id="KW-0812">Transmembrane</keyword>